<comment type="caution">
    <text evidence="2">The sequence shown here is derived from an EMBL/GenBank/DDBJ whole genome shotgun (WGS) entry which is preliminary data.</text>
</comment>
<sequence>MRPAPACGSGFRGDSGRGNVGIMLQLPPLYQDLTFLSPLSDERAAALARFIADAQPATVLDIGCGWGELLMQTMARTPQAMGLGVDLEPERLVEARRRAATRGLEGRVSFEARDARHLEGTFDAVICIGASQVWGLPVEAAQPLDYAAALAALRGLMRPGGRLVYGEAMWSSAPTPAATSVLSGRDDEYLQVEGMVCVAQAHGFTVTAAQVASLEEWDDFEAGFVGRLERWLQTHPADHPEAVAVREQLQDQREGYLKGYRGVLGMAYLTLVAV</sequence>
<keyword evidence="3" id="KW-1185">Reference proteome</keyword>
<dbReference type="CDD" id="cd02440">
    <property type="entry name" value="AdoMet_MTases"/>
    <property type="match status" value="1"/>
</dbReference>
<dbReference type="PANTHER" id="PTHR43667">
    <property type="entry name" value="CYCLOPROPANE-FATTY-ACYL-PHOSPHOLIPID SYNTHASE"/>
    <property type="match status" value="1"/>
</dbReference>
<reference evidence="2 3" key="1">
    <citation type="submission" date="2018-07" db="EMBL/GenBank/DDBJ databases">
        <title>Arthrobacter sp. nov., isolated from raw cow's milk with high bacterial count.</title>
        <authorList>
            <person name="Hahne J."/>
            <person name="Isele D."/>
            <person name="Lipski A."/>
        </authorList>
    </citation>
    <scope>NUCLEOTIDE SEQUENCE [LARGE SCALE GENOMIC DNA]</scope>
    <source>
        <strain evidence="2 3">JZ R-183</strain>
    </source>
</reference>
<dbReference type="Gene3D" id="3.40.50.150">
    <property type="entry name" value="Vaccinia Virus protein VP39"/>
    <property type="match status" value="1"/>
</dbReference>
<evidence type="ECO:0000313" key="3">
    <source>
        <dbReference type="Proteomes" id="UP000273119"/>
    </source>
</evidence>
<accession>A0A496PL84</accession>
<keyword evidence="2" id="KW-0808">Transferase</keyword>
<dbReference type="SUPFAM" id="SSF53335">
    <property type="entry name" value="S-adenosyl-L-methionine-dependent methyltransferases"/>
    <property type="match status" value="1"/>
</dbReference>
<dbReference type="Proteomes" id="UP000273119">
    <property type="component" value="Unassembled WGS sequence"/>
</dbReference>
<dbReference type="AlphaFoldDB" id="A0A496PL84"/>
<dbReference type="InterPro" id="IPR041698">
    <property type="entry name" value="Methyltransf_25"/>
</dbReference>
<dbReference type="GO" id="GO:0008168">
    <property type="term" value="F:methyltransferase activity"/>
    <property type="evidence" value="ECO:0007669"/>
    <property type="project" value="UniProtKB-KW"/>
</dbReference>
<organism evidence="2 3">
    <name type="scientific">Galactobacter caseinivorans</name>
    <dbReference type="NCBI Taxonomy" id="2676123"/>
    <lineage>
        <taxon>Bacteria</taxon>
        <taxon>Bacillati</taxon>
        <taxon>Actinomycetota</taxon>
        <taxon>Actinomycetes</taxon>
        <taxon>Micrococcales</taxon>
        <taxon>Micrococcaceae</taxon>
        <taxon>Galactobacter</taxon>
    </lineage>
</organism>
<gene>
    <name evidence="2" type="ORF">DWQ67_00075</name>
</gene>
<dbReference type="GO" id="GO:0032259">
    <property type="term" value="P:methylation"/>
    <property type="evidence" value="ECO:0007669"/>
    <property type="project" value="UniProtKB-KW"/>
</dbReference>
<dbReference type="InterPro" id="IPR050723">
    <property type="entry name" value="CFA/CMAS"/>
</dbReference>
<evidence type="ECO:0000259" key="1">
    <source>
        <dbReference type="Pfam" id="PF13649"/>
    </source>
</evidence>
<proteinExistence type="predicted"/>
<keyword evidence="2" id="KW-0489">Methyltransferase</keyword>
<dbReference type="EMBL" id="QQXL01000001">
    <property type="protein sequence ID" value="RKW71303.1"/>
    <property type="molecule type" value="Genomic_DNA"/>
</dbReference>
<name>A0A496PL84_9MICC</name>
<evidence type="ECO:0000313" key="2">
    <source>
        <dbReference type="EMBL" id="RKW71303.1"/>
    </source>
</evidence>
<protein>
    <submittedName>
        <fullName evidence="2">Methyltransferase domain-containing protein</fullName>
    </submittedName>
</protein>
<feature type="domain" description="Methyltransferase" evidence="1">
    <location>
        <begin position="59"/>
        <end position="161"/>
    </location>
</feature>
<dbReference type="PANTHER" id="PTHR43667:SF2">
    <property type="entry name" value="FATTY ACID C-METHYL TRANSFERASE"/>
    <property type="match status" value="1"/>
</dbReference>
<dbReference type="Pfam" id="PF13649">
    <property type="entry name" value="Methyltransf_25"/>
    <property type="match status" value="1"/>
</dbReference>
<dbReference type="InterPro" id="IPR029063">
    <property type="entry name" value="SAM-dependent_MTases_sf"/>
</dbReference>